<dbReference type="Proteomes" id="UP000006334">
    <property type="component" value="Unassembled WGS sequence"/>
</dbReference>
<organism evidence="2 3">
    <name type="scientific">Aliiglaciecola lipolytica E3</name>
    <dbReference type="NCBI Taxonomy" id="1127673"/>
    <lineage>
        <taxon>Bacteria</taxon>
        <taxon>Pseudomonadati</taxon>
        <taxon>Pseudomonadota</taxon>
        <taxon>Gammaproteobacteria</taxon>
        <taxon>Alteromonadales</taxon>
        <taxon>Alteromonadaceae</taxon>
        <taxon>Aliiglaciecola</taxon>
    </lineage>
</organism>
<evidence type="ECO:0000256" key="1">
    <source>
        <dbReference type="SAM" id="Phobius"/>
    </source>
</evidence>
<keyword evidence="1" id="KW-0472">Membrane</keyword>
<evidence type="ECO:0000313" key="2">
    <source>
        <dbReference type="EMBL" id="GAC13068.1"/>
    </source>
</evidence>
<keyword evidence="1" id="KW-0812">Transmembrane</keyword>
<name>K6Y8T2_9ALTE</name>
<comment type="caution">
    <text evidence="2">The sequence shown here is derived from an EMBL/GenBank/DDBJ whole genome shotgun (WGS) entry which is preliminary data.</text>
</comment>
<protein>
    <submittedName>
        <fullName evidence="2">Uncharacterized protein</fullName>
    </submittedName>
</protein>
<evidence type="ECO:0000313" key="3">
    <source>
        <dbReference type="Proteomes" id="UP000006334"/>
    </source>
</evidence>
<feature type="transmembrane region" description="Helical" evidence="1">
    <location>
        <begin position="20"/>
        <end position="41"/>
    </location>
</feature>
<dbReference type="EMBL" id="BAEN01000014">
    <property type="protein sequence ID" value="GAC13068.1"/>
    <property type="molecule type" value="Genomic_DNA"/>
</dbReference>
<keyword evidence="3" id="KW-1185">Reference proteome</keyword>
<dbReference type="RefSeq" id="WP_008842888.1">
    <property type="nucleotide sequence ID" value="NZ_BAEN01000014.1"/>
</dbReference>
<feature type="transmembrane region" description="Helical" evidence="1">
    <location>
        <begin position="53"/>
        <end position="71"/>
    </location>
</feature>
<sequence>MGNTNPLHSHKPFISTLTTGVVAVLFWGGLATLIIGILIGQLSFNGAIIISDFLVKGSSAILGAGVFASIMKSAQFTSIFQQQVFEVFNDPKKLSEIVDVPKRWSVLTCSRLKDVLPDIYDMAAEKLNEAFFDDELEYHFEDYDHSYDIHVGKDGFITIMNTFDANIVINPKIDECTFLQNFSTFLEGEAITIEDLELENVHQSNKDSLFTKNKDNVYSLSVPIDKNKAKVRIRRTIRYKQSLSTEPYINVSISRYVKGAIVSARINNGYKLRLVKSGLGVFTESIKEGLRAEGYQTWTLAKQGDLLLPGFGYILVITSE</sequence>
<keyword evidence="1" id="KW-1133">Transmembrane helix</keyword>
<accession>K6Y8T2</accession>
<proteinExistence type="predicted"/>
<dbReference type="OrthoDB" id="6387117at2"/>
<reference evidence="2 3" key="1">
    <citation type="journal article" date="2017" name="Antonie Van Leeuwenhoek">
        <title>Rhizobium rhizosphaerae sp. nov., a novel species isolated from rice rhizosphere.</title>
        <authorList>
            <person name="Zhao J.J."/>
            <person name="Zhang J."/>
            <person name="Zhang R.J."/>
            <person name="Zhang C.W."/>
            <person name="Yin H.Q."/>
            <person name="Zhang X.X."/>
        </authorList>
    </citation>
    <scope>NUCLEOTIDE SEQUENCE [LARGE SCALE GENOMIC DNA]</scope>
    <source>
        <strain evidence="2 3">E3</strain>
    </source>
</reference>
<gene>
    <name evidence="2" type="ORF">GLIP_0421</name>
</gene>
<dbReference type="AlphaFoldDB" id="K6Y8T2"/>